<feature type="region of interest" description="Disordered" evidence="2">
    <location>
        <begin position="631"/>
        <end position="657"/>
    </location>
</feature>
<keyword evidence="4" id="KW-1185">Reference proteome</keyword>
<dbReference type="InParanoid" id="A0A0D2X113"/>
<dbReference type="GO" id="GO:0007076">
    <property type="term" value="P:mitotic chromosome condensation"/>
    <property type="evidence" value="ECO:0007669"/>
    <property type="project" value="TreeGrafter"/>
</dbReference>
<feature type="region of interest" description="Disordered" evidence="2">
    <location>
        <begin position="124"/>
        <end position="146"/>
    </location>
</feature>
<keyword evidence="1" id="KW-0175">Coiled coil</keyword>
<feature type="coiled-coil region" evidence="1">
    <location>
        <begin position="253"/>
        <end position="564"/>
    </location>
</feature>
<evidence type="ECO:0000313" key="3">
    <source>
        <dbReference type="EMBL" id="KJE90009.1"/>
    </source>
</evidence>
<feature type="region of interest" description="Disordered" evidence="2">
    <location>
        <begin position="567"/>
        <end position="609"/>
    </location>
</feature>
<feature type="region of interest" description="Disordered" evidence="2">
    <location>
        <begin position="672"/>
        <end position="709"/>
    </location>
</feature>
<organism evidence="3 4">
    <name type="scientific">Capsaspora owczarzaki (strain ATCC 30864)</name>
    <dbReference type="NCBI Taxonomy" id="595528"/>
    <lineage>
        <taxon>Eukaryota</taxon>
        <taxon>Filasterea</taxon>
        <taxon>Capsaspora</taxon>
    </lineage>
</organism>
<dbReference type="PANTHER" id="PTHR43941">
    <property type="entry name" value="STRUCTURAL MAINTENANCE OF CHROMOSOMES PROTEIN 2"/>
    <property type="match status" value="1"/>
</dbReference>
<dbReference type="AlphaFoldDB" id="A0A0D2X113"/>
<gene>
    <name evidence="3" type="ORF">CAOG_001391</name>
</gene>
<dbReference type="PANTHER" id="PTHR43941:SF1">
    <property type="entry name" value="STRUCTURAL MAINTENANCE OF CHROMOSOMES PROTEIN 2"/>
    <property type="match status" value="1"/>
</dbReference>
<reference evidence="4" key="1">
    <citation type="submission" date="2011-02" db="EMBL/GenBank/DDBJ databases">
        <title>The Genome Sequence of Capsaspora owczarzaki ATCC 30864.</title>
        <authorList>
            <person name="Russ C."/>
            <person name="Cuomo C."/>
            <person name="Burger G."/>
            <person name="Gray M.W."/>
            <person name="Holland P.W.H."/>
            <person name="King N."/>
            <person name="Lang F.B.F."/>
            <person name="Roger A.J."/>
            <person name="Ruiz-Trillo I."/>
            <person name="Young S.K."/>
            <person name="Zeng Q."/>
            <person name="Gargeya S."/>
            <person name="Alvarado L."/>
            <person name="Berlin A."/>
            <person name="Chapman S.B."/>
            <person name="Chen Z."/>
            <person name="Freedman E."/>
            <person name="Gellesch M."/>
            <person name="Goldberg J."/>
            <person name="Griggs A."/>
            <person name="Gujja S."/>
            <person name="Heilman E."/>
            <person name="Heiman D."/>
            <person name="Howarth C."/>
            <person name="Mehta T."/>
            <person name="Neiman D."/>
            <person name="Pearson M."/>
            <person name="Roberts A."/>
            <person name="Saif S."/>
            <person name="Shea T."/>
            <person name="Shenoy N."/>
            <person name="Sisk P."/>
            <person name="Stolte C."/>
            <person name="Sykes S."/>
            <person name="White J."/>
            <person name="Yandava C."/>
            <person name="Haas B."/>
            <person name="Nusbaum C."/>
            <person name="Birren B."/>
        </authorList>
    </citation>
    <scope>NUCLEOTIDE SEQUENCE</scope>
    <source>
        <strain evidence="4">ATCC 30864</strain>
    </source>
</reference>
<dbReference type="EMBL" id="KE346361">
    <property type="protein sequence ID" value="KJE90009.1"/>
    <property type="molecule type" value="Genomic_DNA"/>
</dbReference>
<dbReference type="Gene3D" id="1.10.287.1490">
    <property type="match status" value="1"/>
</dbReference>
<name>A0A0D2X113_CAPO3</name>
<protein>
    <submittedName>
        <fullName evidence="3">Uncharacterized protein</fullName>
    </submittedName>
</protein>
<evidence type="ECO:0000256" key="1">
    <source>
        <dbReference type="SAM" id="Coils"/>
    </source>
</evidence>
<dbReference type="STRING" id="595528.A0A0D2X113"/>
<dbReference type="GO" id="GO:0000793">
    <property type="term" value="C:condensed chromosome"/>
    <property type="evidence" value="ECO:0007669"/>
    <property type="project" value="TreeGrafter"/>
</dbReference>
<dbReference type="RefSeq" id="XP_004349911.1">
    <property type="nucleotide sequence ID" value="XM_004349861.2"/>
</dbReference>
<accession>A0A0D2X113</accession>
<evidence type="ECO:0000256" key="2">
    <source>
        <dbReference type="SAM" id="MobiDB-lite"/>
    </source>
</evidence>
<dbReference type="Proteomes" id="UP000008743">
    <property type="component" value="Unassembled WGS sequence"/>
</dbReference>
<feature type="compositionally biased region" description="Basic and acidic residues" evidence="2">
    <location>
        <begin position="691"/>
        <end position="700"/>
    </location>
</feature>
<evidence type="ECO:0000313" key="4">
    <source>
        <dbReference type="Proteomes" id="UP000008743"/>
    </source>
</evidence>
<dbReference type="GO" id="GO:0000796">
    <property type="term" value="C:condensin complex"/>
    <property type="evidence" value="ECO:0007669"/>
    <property type="project" value="TreeGrafter"/>
</dbReference>
<dbReference type="GO" id="GO:0000785">
    <property type="term" value="C:chromatin"/>
    <property type="evidence" value="ECO:0007669"/>
    <property type="project" value="TreeGrafter"/>
</dbReference>
<sequence length="737" mass="82859">MQSSSGAACAQCIQLLDEHRALTEQRSAEGQRDIQRLLTEARLAKEADERSRQDLRLLQGIYTRRVAQLSKDIDIRQIKIDQLKAALRRRRAGGGGGLSLHDHHSQGVLLNGLNGLNGLLLEDDDDNDNHDDHGQPAWNSHSSANHAPHELDITHDIPASSDEDSAEASRDDNLLEELDDLQPQLDHAVNVPLSDQHTRANRASDGEHLNLSSVQLNALGSDGTAHSNGASGSFPDTAVSPLVSLGMAEFASLQQYKAAWEELHAQHAELDDKHANLSAHYDSALAELKQVESQCATLKSVAESQKHVLSAKEDEYRKLEAQLQTTGRNIATYRGQIEQFRATAELGKQELSDARAEAAKLREELRGVRQNAEQRLNDQQAQFQKDAQNHAAKVQELQDAIRQQAAQLQQQPVHDADHALVQQQRQQLEQLQTQLQQRQTQIQRYEAQFQQQQAQMQQLQQQLQQQQAQIEQDGANLQQQASQMEEHYVTIQEQQTLIGDLQNQLNLYQGEREQQAKQHDIQIQQLQASLNDLHAQLRRHQVQEQELQATIQHQQSQLQEYRLERKNQWQHSNGPEDEQQQQQQQQQPGFATPAHHSKEASQWDASPVATPSDVLAKLDDDRRQLRDSIKKFKQANSPQAKAPKILTTQSRVADHSPRQLAFNQILKKMADPSKSLPSAEHSPLSSPTLRARAEQHRVVEDSNSASLSSRGLFDQPHLSLPSHQVVEYQVASPSGFV</sequence>
<dbReference type="OMA" id="QINSEHN"/>
<proteinExistence type="predicted"/>
<dbReference type="GO" id="GO:0003682">
    <property type="term" value="F:chromatin binding"/>
    <property type="evidence" value="ECO:0007669"/>
    <property type="project" value="TreeGrafter"/>
</dbReference>